<proteinExistence type="predicted"/>
<accession>A0A0A9C1M7</accession>
<reference evidence="1" key="2">
    <citation type="journal article" date="2015" name="Data Brief">
        <title>Shoot transcriptome of the giant reed, Arundo donax.</title>
        <authorList>
            <person name="Barrero R.A."/>
            <person name="Guerrero F.D."/>
            <person name="Moolhuijzen P."/>
            <person name="Goolsby J.A."/>
            <person name="Tidwell J."/>
            <person name="Bellgard S.E."/>
            <person name="Bellgard M.I."/>
        </authorList>
    </citation>
    <scope>NUCLEOTIDE SEQUENCE</scope>
    <source>
        <tissue evidence="1">Shoot tissue taken approximately 20 cm above the soil surface</tissue>
    </source>
</reference>
<sequence>MNAASMATSVHENIISGDSYLDECYP</sequence>
<reference evidence="1" key="1">
    <citation type="submission" date="2014-09" db="EMBL/GenBank/DDBJ databases">
        <authorList>
            <person name="Magalhaes I.L.F."/>
            <person name="Oliveira U."/>
            <person name="Santos F.R."/>
            <person name="Vidigal T.H.D.A."/>
            <person name="Brescovit A.D."/>
            <person name="Santos A.J."/>
        </authorList>
    </citation>
    <scope>NUCLEOTIDE SEQUENCE</scope>
    <source>
        <tissue evidence="1">Shoot tissue taken approximately 20 cm above the soil surface</tissue>
    </source>
</reference>
<protein>
    <submittedName>
        <fullName evidence="1">Uncharacterized protein</fullName>
    </submittedName>
</protein>
<evidence type="ECO:0000313" key="1">
    <source>
        <dbReference type="EMBL" id="JAD68368.1"/>
    </source>
</evidence>
<name>A0A0A9C1M7_ARUDO</name>
<organism evidence="1">
    <name type="scientific">Arundo donax</name>
    <name type="common">Giant reed</name>
    <name type="synonym">Donax arundinaceus</name>
    <dbReference type="NCBI Taxonomy" id="35708"/>
    <lineage>
        <taxon>Eukaryota</taxon>
        <taxon>Viridiplantae</taxon>
        <taxon>Streptophyta</taxon>
        <taxon>Embryophyta</taxon>
        <taxon>Tracheophyta</taxon>
        <taxon>Spermatophyta</taxon>
        <taxon>Magnoliopsida</taxon>
        <taxon>Liliopsida</taxon>
        <taxon>Poales</taxon>
        <taxon>Poaceae</taxon>
        <taxon>PACMAD clade</taxon>
        <taxon>Arundinoideae</taxon>
        <taxon>Arundineae</taxon>
        <taxon>Arundo</taxon>
    </lineage>
</organism>
<dbReference type="EMBL" id="GBRH01229527">
    <property type="protein sequence ID" value="JAD68368.1"/>
    <property type="molecule type" value="Transcribed_RNA"/>
</dbReference>
<dbReference type="AlphaFoldDB" id="A0A0A9C1M7"/>